<keyword evidence="6" id="KW-1185">Reference proteome</keyword>
<proteinExistence type="predicted"/>
<gene>
    <name evidence="5" type="ORF">CLODIP_2_CD01411</name>
</gene>
<keyword evidence="1" id="KW-0677">Repeat</keyword>
<sequence>MEKNLLMHSPNQRESKKRPLELPSGPEKQKSPRLEFPTMASLEEKEKFIMKNRGETPMLLFASKVGDLEICRYFVRKGTHVVGTVDGKGSNVFHYAARNAMHGLELLEYFASLGGDIQRKNDDGEQATIIAVKEGNLDFAIKLFNKRLLDASFLAHCIGNSMEMDVVKSLYEKDASLGHVDNKIDLKYLIPVAASFGDLNIMKWVIEICRSSLEYRTDVRNKMLHIALKACGDNIKHGEQIVSFLMDEYGQYLLPMDLECPLKHAFWKGNTPVADFLMKKHGAYISNVKSFFEELICDENVKVESIGDFLNLVGKKVDELLTFPLHYASQHSTTDVCEWMVRQGFDVTAVEKNLFTVLHFSVLNESHGLANIRFFALKMSANDMNRRDFLGRTPLHLALGNGRLDAADELIKYGADLDVDYKKCNLLLYCVGKNRLSSAKFVYEKKKSLVNGLGPEGKTALHIATEFKNKPMIQWLNTIVTKPLSFRLMNILNSIPSL</sequence>
<dbReference type="EMBL" id="CADEPI010000457">
    <property type="protein sequence ID" value="CAB3386142.1"/>
    <property type="molecule type" value="Genomic_DNA"/>
</dbReference>
<accession>A0A8S1DYE1</accession>
<dbReference type="Pfam" id="PF12796">
    <property type="entry name" value="Ank_2"/>
    <property type="match status" value="2"/>
</dbReference>
<dbReference type="PROSITE" id="PS50297">
    <property type="entry name" value="ANK_REP_REGION"/>
    <property type="match status" value="1"/>
</dbReference>
<evidence type="ECO:0000256" key="3">
    <source>
        <dbReference type="PROSITE-ProRule" id="PRU00023"/>
    </source>
</evidence>
<dbReference type="SUPFAM" id="SSF48403">
    <property type="entry name" value="Ankyrin repeat"/>
    <property type="match status" value="2"/>
</dbReference>
<dbReference type="PROSITE" id="PS50088">
    <property type="entry name" value="ANK_REPEAT"/>
    <property type="match status" value="1"/>
</dbReference>
<dbReference type="Proteomes" id="UP000494165">
    <property type="component" value="Unassembled WGS sequence"/>
</dbReference>
<organism evidence="5 6">
    <name type="scientific">Cloeon dipterum</name>
    <dbReference type="NCBI Taxonomy" id="197152"/>
    <lineage>
        <taxon>Eukaryota</taxon>
        <taxon>Metazoa</taxon>
        <taxon>Ecdysozoa</taxon>
        <taxon>Arthropoda</taxon>
        <taxon>Hexapoda</taxon>
        <taxon>Insecta</taxon>
        <taxon>Pterygota</taxon>
        <taxon>Palaeoptera</taxon>
        <taxon>Ephemeroptera</taxon>
        <taxon>Pisciforma</taxon>
        <taxon>Baetidae</taxon>
        <taxon>Cloeon</taxon>
    </lineage>
</organism>
<keyword evidence="2 3" id="KW-0040">ANK repeat</keyword>
<dbReference type="Gene3D" id="1.25.40.20">
    <property type="entry name" value="Ankyrin repeat-containing domain"/>
    <property type="match status" value="3"/>
</dbReference>
<feature type="region of interest" description="Disordered" evidence="4">
    <location>
        <begin position="1"/>
        <end position="33"/>
    </location>
</feature>
<evidence type="ECO:0000313" key="6">
    <source>
        <dbReference type="Proteomes" id="UP000494165"/>
    </source>
</evidence>
<dbReference type="SMART" id="SM00248">
    <property type="entry name" value="ANK"/>
    <property type="match status" value="8"/>
</dbReference>
<evidence type="ECO:0000313" key="5">
    <source>
        <dbReference type="EMBL" id="CAB3386142.1"/>
    </source>
</evidence>
<feature type="repeat" description="ANK" evidence="3">
    <location>
        <begin position="390"/>
        <end position="422"/>
    </location>
</feature>
<dbReference type="PANTHER" id="PTHR24198:SF194">
    <property type="entry name" value="INVERSIN-A"/>
    <property type="match status" value="1"/>
</dbReference>
<feature type="compositionally biased region" description="Basic and acidic residues" evidence="4">
    <location>
        <begin position="1"/>
        <end position="20"/>
    </location>
</feature>
<evidence type="ECO:0000256" key="4">
    <source>
        <dbReference type="SAM" id="MobiDB-lite"/>
    </source>
</evidence>
<protein>
    <submittedName>
        <fullName evidence="5">Uncharacterized protein</fullName>
    </submittedName>
</protein>
<dbReference type="PANTHER" id="PTHR24198">
    <property type="entry name" value="ANKYRIN REPEAT AND PROTEIN KINASE DOMAIN-CONTAINING PROTEIN"/>
    <property type="match status" value="1"/>
</dbReference>
<dbReference type="InterPro" id="IPR036770">
    <property type="entry name" value="Ankyrin_rpt-contain_sf"/>
</dbReference>
<dbReference type="AlphaFoldDB" id="A0A8S1DYE1"/>
<evidence type="ECO:0000256" key="1">
    <source>
        <dbReference type="ARBA" id="ARBA00022737"/>
    </source>
</evidence>
<dbReference type="OrthoDB" id="10254947at2759"/>
<name>A0A8S1DYE1_9INSE</name>
<dbReference type="InterPro" id="IPR002110">
    <property type="entry name" value="Ankyrin_rpt"/>
</dbReference>
<reference evidence="5 6" key="1">
    <citation type="submission" date="2020-04" db="EMBL/GenBank/DDBJ databases">
        <authorList>
            <person name="Alioto T."/>
            <person name="Alioto T."/>
            <person name="Gomez Garrido J."/>
        </authorList>
    </citation>
    <scope>NUCLEOTIDE SEQUENCE [LARGE SCALE GENOMIC DNA]</scope>
</reference>
<comment type="caution">
    <text evidence="5">The sequence shown here is derived from an EMBL/GenBank/DDBJ whole genome shotgun (WGS) entry which is preliminary data.</text>
</comment>
<evidence type="ECO:0000256" key="2">
    <source>
        <dbReference type="ARBA" id="ARBA00023043"/>
    </source>
</evidence>